<reference evidence="2 3" key="1">
    <citation type="journal article" date="2018" name="MBio">
        <title>Insights into the evolution of host association through the isolation and characterization of a novel human periodontal pathobiont, Desulfobulbus oralis.</title>
        <authorList>
            <person name="Cross K.L."/>
            <person name="Chirania P."/>
            <person name="Xiong W."/>
            <person name="Beall C.J."/>
            <person name="Elkins J.G."/>
            <person name="Giannone R.J."/>
            <person name="Griffen A.L."/>
            <person name="Guss A.M."/>
            <person name="Hettich R.L."/>
            <person name="Joshi S.S."/>
            <person name="Mokrzan E.M."/>
            <person name="Martin R.K."/>
            <person name="Zhulin I.B."/>
            <person name="Leys E.J."/>
            <person name="Podar M."/>
        </authorList>
    </citation>
    <scope>NUCLEOTIDE SEQUENCE [LARGE SCALE GENOMIC DNA]</scope>
    <source>
        <strain evidence="2 3">ORNL</strain>
    </source>
</reference>
<dbReference type="AlphaFoldDB" id="A0A2L1GLH6"/>
<organism evidence="2 3">
    <name type="scientific">Desulfobulbus oralis</name>
    <dbReference type="NCBI Taxonomy" id="1986146"/>
    <lineage>
        <taxon>Bacteria</taxon>
        <taxon>Pseudomonadati</taxon>
        <taxon>Thermodesulfobacteriota</taxon>
        <taxon>Desulfobulbia</taxon>
        <taxon>Desulfobulbales</taxon>
        <taxon>Desulfobulbaceae</taxon>
        <taxon>Desulfobulbus</taxon>
    </lineage>
</organism>
<evidence type="ECO:0000313" key="3">
    <source>
        <dbReference type="Proteomes" id="UP000239867"/>
    </source>
</evidence>
<sequence length="201" mass="21278">MNKRLFTVLALLMLCLFGNPLPGSAAAGGRDVVLSVPAETVLAAVQKALPLRIPTQSGNVSGDLILESLDRLSINGNVIAVHGVLSGKNMALNAHVAGNPLHVQLGEVQLPVSCDLVTRFDRQTGRLFVSPRFSGQGNAQDGDLAGLMAGLSGREYPLDLGALKTLDLDVGGRTIHLAMRPTNIVGRDNALVFFLQPQVRR</sequence>
<evidence type="ECO:0008006" key="4">
    <source>
        <dbReference type="Google" id="ProtNLM"/>
    </source>
</evidence>
<evidence type="ECO:0000313" key="2">
    <source>
        <dbReference type="EMBL" id="AVD70467.1"/>
    </source>
</evidence>
<gene>
    <name evidence="2" type="ORF">CAY53_02400</name>
</gene>
<dbReference type="KEGG" id="deo:CAY53_02400"/>
<dbReference type="EMBL" id="CP021255">
    <property type="protein sequence ID" value="AVD70467.1"/>
    <property type="molecule type" value="Genomic_DNA"/>
</dbReference>
<evidence type="ECO:0000256" key="1">
    <source>
        <dbReference type="SAM" id="SignalP"/>
    </source>
</evidence>
<dbReference type="RefSeq" id="WP_104935772.1">
    <property type="nucleotide sequence ID" value="NZ_CP021255.1"/>
</dbReference>
<keyword evidence="1" id="KW-0732">Signal</keyword>
<accession>A0A2L1GLH6</accession>
<keyword evidence="3" id="KW-1185">Reference proteome</keyword>
<feature type="chain" id="PRO_5014759531" description="DUF2993 domain-containing protein" evidence="1">
    <location>
        <begin position="26"/>
        <end position="201"/>
    </location>
</feature>
<feature type="signal peptide" evidence="1">
    <location>
        <begin position="1"/>
        <end position="25"/>
    </location>
</feature>
<dbReference type="Proteomes" id="UP000239867">
    <property type="component" value="Chromosome"/>
</dbReference>
<proteinExistence type="predicted"/>
<name>A0A2L1GLH6_9BACT</name>
<protein>
    <recommendedName>
        <fullName evidence="4">DUF2993 domain-containing protein</fullName>
    </recommendedName>
</protein>
<dbReference type="OrthoDB" id="5431852at2"/>